<keyword evidence="1" id="KW-0472">Membrane</keyword>
<evidence type="ECO:0000313" key="3">
    <source>
        <dbReference type="Proteomes" id="UP000619743"/>
    </source>
</evidence>
<name>A0A8J2XP25_9GAMM</name>
<dbReference type="EMBL" id="BMDX01000007">
    <property type="protein sequence ID" value="GGA76736.1"/>
    <property type="molecule type" value="Genomic_DNA"/>
</dbReference>
<organism evidence="2 3">
    <name type="scientific">Neiella marina</name>
    <dbReference type="NCBI Taxonomy" id="508461"/>
    <lineage>
        <taxon>Bacteria</taxon>
        <taxon>Pseudomonadati</taxon>
        <taxon>Pseudomonadota</taxon>
        <taxon>Gammaproteobacteria</taxon>
        <taxon>Alteromonadales</taxon>
        <taxon>Echinimonadaceae</taxon>
        <taxon>Neiella</taxon>
    </lineage>
</organism>
<dbReference type="RefSeq" id="WP_087506941.1">
    <property type="nucleotide sequence ID" value="NZ_BMDX01000007.1"/>
</dbReference>
<sequence>MHWAGDGVLAEVAVKKQKLLLQLMFSTLLLLVIIGGGFLSNLLEKVESIDDQIRFQQRKAPEPSSRVGIASAGLHRTVIVMAGQVKPSTDENLHLELTFFNADPYQSIVIDSIELFDQGGVSVALLATGQNMIAPQAAFNKKLSLQYLVASSVTSCVISWRINDWTAMPVSYLLLPADTAGGLKQRLIYGAHRAVL</sequence>
<keyword evidence="1" id="KW-1133">Transmembrane helix</keyword>
<keyword evidence="1" id="KW-0812">Transmembrane</keyword>
<gene>
    <name evidence="2" type="ORF">GCM10011369_18310</name>
</gene>
<feature type="transmembrane region" description="Helical" evidence="1">
    <location>
        <begin position="20"/>
        <end position="43"/>
    </location>
</feature>
<comment type="caution">
    <text evidence="2">The sequence shown here is derived from an EMBL/GenBank/DDBJ whole genome shotgun (WGS) entry which is preliminary data.</text>
</comment>
<protein>
    <submittedName>
        <fullName evidence="2">Uncharacterized protein</fullName>
    </submittedName>
</protein>
<dbReference type="AlphaFoldDB" id="A0A8J2XP25"/>
<evidence type="ECO:0000256" key="1">
    <source>
        <dbReference type="SAM" id="Phobius"/>
    </source>
</evidence>
<keyword evidence="3" id="KW-1185">Reference proteome</keyword>
<proteinExistence type="predicted"/>
<dbReference type="Proteomes" id="UP000619743">
    <property type="component" value="Unassembled WGS sequence"/>
</dbReference>
<accession>A0A8J2XP25</accession>
<evidence type="ECO:0000313" key="2">
    <source>
        <dbReference type="EMBL" id="GGA76736.1"/>
    </source>
</evidence>
<reference evidence="3" key="1">
    <citation type="journal article" date="2019" name="Int. J. Syst. Evol. Microbiol.">
        <title>The Global Catalogue of Microorganisms (GCM) 10K type strain sequencing project: providing services to taxonomists for standard genome sequencing and annotation.</title>
        <authorList>
            <consortium name="The Broad Institute Genomics Platform"/>
            <consortium name="The Broad Institute Genome Sequencing Center for Infectious Disease"/>
            <person name="Wu L."/>
            <person name="Ma J."/>
        </authorList>
    </citation>
    <scope>NUCLEOTIDE SEQUENCE [LARGE SCALE GENOMIC DNA]</scope>
    <source>
        <strain evidence="3">CGMCC 1.10130</strain>
    </source>
</reference>